<reference evidence="2 3" key="1">
    <citation type="journal article" date="2016" name="Proc. Natl. Acad. Sci. U.S.A.">
        <title>Comparative genomics of biotechnologically important yeasts.</title>
        <authorList>
            <person name="Riley R."/>
            <person name="Haridas S."/>
            <person name="Wolfe K.H."/>
            <person name="Lopes M.R."/>
            <person name="Hittinger C.T."/>
            <person name="Goeker M."/>
            <person name="Salamov A.A."/>
            <person name="Wisecaver J.H."/>
            <person name="Long T.M."/>
            <person name="Calvey C.H."/>
            <person name="Aerts A.L."/>
            <person name="Barry K.W."/>
            <person name="Choi C."/>
            <person name="Clum A."/>
            <person name="Coughlan A.Y."/>
            <person name="Deshpande S."/>
            <person name="Douglass A.P."/>
            <person name="Hanson S.J."/>
            <person name="Klenk H.-P."/>
            <person name="LaButti K.M."/>
            <person name="Lapidus A."/>
            <person name="Lindquist E.A."/>
            <person name="Lipzen A.M."/>
            <person name="Meier-Kolthoff J.P."/>
            <person name="Ohm R.A."/>
            <person name="Otillar R.P."/>
            <person name="Pangilinan J.L."/>
            <person name="Peng Y."/>
            <person name="Rokas A."/>
            <person name="Rosa C.A."/>
            <person name="Scheuner C."/>
            <person name="Sibirny A.A."/>
            <person name="Slot J.C."/>
            <person name="Stielow J.B."/>
            <person name="Sun H."/>
            <person name="Kurtzman C.P."/>
            <person name="Blackwell M."/>
            <person name="Grigoriev I.V."/>
            <person name="Jeffries T.W."/>
        </authorList>
    </citation>
    <scope>NUCLEOTIDE SEQUENCE [LARGE SCALE GENOMIC DNA]</scope>
    <source>
        <strain evidence="2 3">DSM 6958</strain>
    </source>
</reference>
<gene>
    <name evidence="2" type="ORF">NADFUDRAFT_82867</name>
</gene>
<feature type="non-terminal residue" evidence="2">
    <location>
        <position position="104"/>
    </location>
</feature>
<dbReference type="AlphaFoldDB" id="A0A1E3PKL1"/>
<sequence>MSLSNILNVANSSNNSASSNGVPPKSYFADNLHNCPAAPSGQNPMTHSDSSFSQPAPSSPLGSSTGSPHASPPGHLMSQSPSTKPNYFKTNSSGSPAAPKANER</sequence>
<dbReference type="Proteomes" id="UP000095009">
    <property type="component" value="Unassembled WGS sequence"/>
</dbReference>
<name>A0A1E3PKL1_9ASCO</name>
<proteinExistence type="predicted"/>
<evidence type="ECO:0000256" key="1">
    <source>
        <dbReference type="SAM" id="MobiDB-lite"/>
    </source>
</evidence>
<organism evidence="2 3">
    <name type="scientific">Nadsonia fulvescens var. elongata DSM 6958</name>
    <dbReference type="NCBI Taxonomy" id="857566"/>
    <lineage>
        <taxon>Eukaryota</taxon>
        <taxon>Fungi</taxon>
        <taxon>Dikarya</taxon>
        <taxon>Ascomycota</taxon>
        <taxon>Saccharomycotina</taxon>
        <taxon>Dipodascomycetes</taxon>
        <taxon>Dipodascales</taxon>
        <taxon>Dipodascales incertae sedis</taxon>
        <taxon>Nadsonia</taxon>
    </lineage>
</organism>
<feature type="compositionally biased region" description="Polar residues" evidence="1">
    <location>
        <begin position="77"/>
        <end position="95"/>
    </location>
</feature>
<feature type="compositionally biased region" description="Low complexity" evidence="1">
    <location>
        <begin position="1"/>
        <end position="20"/>
    </location>
</feature>
<evidence type="ECO:0000313" key="3">
    <source>
        <dbReference type="Proteomes" id="UP000095009"/>
    </source>
</evidence>
<protein>
    <submittedName>
        <fullName evidence="2">Uncharacterized protein</fullName>
    </submittedName>
</protein>
<feature type="region of interest" description="Disordered" evidence="1">
    <location>
        <begin position="1"/>
        <end position="104"/>
    </location>
</feature>
<dbReference type="EMBL" id="KV454409">
    <property type="protein sequence ID" value="ODQ65963.1"/>
    <property type="molecule type" value="Genomic_DNA"/>
</dbReference>
<feature type="compositionally biased region" description="Low complexity" evidence="1">
    <location>
        <begin position="48"/>
        <end position="68"/>
    </location>
</feature>
<accession>A0A1E3PKL1</accession>
<keyword evidence="3" id="KW-1185">Reference proteome</keyword>
<evidence type="ECO:0000313" key="2">
    <source>
        <dbReference type="EMBL" id="ODQ65963.1"/>
    </source>
</evidence>